<dbReference type="InParanoid" id="A0A369KBS3"/>
<name>A0A369KBS3_HYPMA</name>
<reference evidence="2" key="1">
    <citation type="submission" date="2018-04" db="EMBL/GenBank/DDBJ databases">
        <title>Whole genome sequencing of Hypsizygus marmoreus.</title>
        <authorList>
            <person name="Choi I.-G."/>
            <person name="Min B."/>
            <person name="Kim J.-G."/>
            <person name="Kim S."/>
            <person name="Oh Y.-L."/>
            <person name="Kong W.-S."/>
            <person name="Park H."/>
            <person name="Jeong J."/>
            <person name="Song E.-S."/>
        </authorList>
    </citation>
    <scope>NUCLEOTIDE SEQUENCE [LARGE SCALE GENOMIC DNA]</scope>
    <source>
        <strain evidence="2">51987-8</strain>
    </source>
</reference>
<dbReference type="AlphaFoldDB" id="A0A369KBS3"/>
<protein>
    <submittedName>
        <fullName evidence="2">Uncharacterized protein</fullName>
    </submittedName>
</protein>
<feature type="region of interest" description="Disordered" evidence="1">
    <location>
        <begin position="99"/>
        <end position="145"/>
    </location>
</feature>
<organism evidence="2 3">
    <name type="scientific">Hypsizygus marmoreus</name>
    <name type="common">White beech mushroom</name>
    <name type="synonym">Agaricus marmoreus</name>
    <dbReference type="NCBI Taxonomy" id="39966"/>
    <lineage>
        <taxon>Eukaryota</taxon>
        <taxon>Fungi</taxon>
        <taxon>Dikarya</taxon>
        <taxon>Basidiomycota</taxon>
        <taxon>Agaricomycotina</taxon>
        <taxon>Agaricomycetes</taxon>
        <taxon>Agaricomycetidae</taxon>
        <taxon>Agaricales</taxon>
        <taxon>Tricholomatineae</taxon>
        <taxon>Lyophyllaceae</taxon>
        <taxon>Hypsizygus</taxon>
    </lineage>
</organism>
<feature type="compositionally biased region" description="Polar residues" evidence="1">
    <location>
        <begin position="120"/>
        <end position="145"/>
    </location>
</feature>
<evidence type="ECO:0000256" key="1">
    <source>
        <dbReference type="SAM" id="MobiDB-lite"/>
    </source>
</evidence>
<dbReference type="STRING" id="39966.A0A369KBS3"/>
<keyword evidence="3" id="KW-1185">Reference proteome</keyword>
<dbReference type="EMBL" id="LUEZ02000003">
    <property type="protein sequence ID" value="RDB30900.1"/>
    <property type="molecule type" value="Genomic_DNA"/>
</dbReference>
<comment type="caution">
    <text evidence="2">The sequence shown here is derived from an EMBL/GenBank/DDBJ whole genome shotgun (WGS) entry which is preliminary data.</text>
</comment>
<sequence length="395" mass="44054">MPLTDVAHVSAQDLAKNHNLLLHKKGLEGTRTAFDGRVGSVLVVADAHDSLNHNDGMGGTRGESGTRWMHSRCPDDDEHTFVDVQAQPQISRYRTTLRRDPHTTYPGSLLSAIKTPTPGPTTQTDKTRPNDGSSTPPSKTAISSSEIVSRWNTHRWESTTCFPIPLPYMHAVGEMGTGSGEEWVGRERGAWRPAENVALASQTTNEQRSSSSKLNFYLLLREYSTPCTIRSPATIDPTHASPNSFARRHAAVSSVRVDVEKTTPPCLSLLEELVVKLVKNFRSHNTILKFPNERFYEGELEQCRDKKTINAFLGSSYLPNKDFQSCSMVFVEGRPRGIITLIFQHRRGSPSQDYVEHLRADCRFRTTDNDIGVINTIQHPSAARSGGFAWSRGWR</sequence>
<dbReference type="Proteomes" id="UP000076154">
    <property type="component" value="Unassembled WGS sequence"/>
</dbReference>
<proteinExistence type="predicted"/>
<evidence type="ECO:0000313" key="3">
    <source>
        <dbReference type="Proteomes" id="UP000076154"/>
    </source>
</evidence>
<accession>A0A369KBS3</accession>
<gene>
    <name evidence="2" type="ORF">Hypma_004931</name>
</gene>
<evidence type="ECO:0000313" key="2">
    <source>
        <dbReference type="EMBL" id="RDB30900.1"/>
    </source>
</evidence>
<dbReference type="OrthoDB" id="6513042at2759"/>